<gene>
    <name evidence="3" type="ORF">GCM10007888_49850</name>
    <name evidence="2" type="ORF">MOX02_15170</name>
</gene>
<proteinExistence type="predicted"/>
<accession>A0A512J0V1</accession>
<evidence type="ECO:0000313" key="2">
    <source>
        <dbReference type="EMBL" id="GEP03479.1"/>
    </source>
</evidence>
<feature type="compositionally biased region" description="Low complexity" evidence="1">
    <location>
        <begin position="75"/>
        <end position="87"/>
    </location>
</feature>
<keyword evidence="5" id="KW-1185">Reference proteome</keyword>
<feature type="region of interest" description="Disordered" evidence="1">
    <location>
        <begin position="66"/>
        <end position="93"/>
    </location>
</feature>
<reference evidence="2 4" key="3">
    <citation type="submission" date="2019-07" db="EMBL/GenBank/DDBJ databases">
        <title>Whole genome shotgun sequence of Methylobacterium oxalidis NBRC 107715.</title>
        <authorList>
            <person name="Hosoyama A."/>
            <person name="Uohara A."/>
            <person name="Ohji S."/>
            <person name="Ichikawa N."/>
        </authorList>
    </citation>
    <scope>NUCLEOTIDE SEQUENCE [LARGE SCALE GENOMIC DNA]</scope>
    <source>
        <strain evidence="2 4">NBRC 107715</strain>
    </source>
</reference>
<dbReference type="Proteomes" id="UP000321960">
    <property type="component" value="Unassembled WGS sequence"/>
</dbReference>
<protein>
    <submittedName>
        <fullName evidence="2">Uncharacterized protein</fullName>
    </submittedName>
</protein>
<dbReference type="EMBL" id="BSPK01000107">
    <property type="protein sequence ID" value="GLS66602.1"/>
    <property type="molecule type" value="Genomic_DNA"/>
</dbReference>
<organism evidence="2 4">
    <name type="scientific">Methylobacterium oxalidis</name>
    <dbReference type="NCBI Taxonomy" id="944322"/>
    <lineage>
        <taxon>Bacteria</taxon>
        <taxon>Pseudomonadati</taxon>
        <taxon>Pseudomonadota</taxon>
        <taxon>Alphaproteobacteria</taxon>
        <taxon>Hyphomicrobiales</taxon>
        <taxon>Methylobacteriaceae</taxon>
        <taxon>Methylobacterium</taxon>
    </lineage>
</organism>
<reference evidence="3" key="4">
    <citation type="submission" date="2023-01" db="EMBL/GenBank/DDBJ databases">
        <title>Draft genome sequence of Methylobacterium oxalidis strain NBRC 107715.</title>
        <authorList>
            <person name="Sun Q."/>
            <person name="Mori K."/>
        </authorList>
    </citation>
    <scope>NUCLEOTIDE SEQUENCE</scope>
    <source>
        <strain evidence="3">NBRC 107715</strain>
    </source>
</reference>
<evidence type="ECO:0000256" key="1">
    <source>
        <dbReference type="SAM" id="MobiDB-lite"/>
    </source>
</evidence>
<evidence type="ECO:0000313" key="3">
    <source>
        <dbReference type="EMBL" id="GLS66602.1"/>
    </source>
</evidence>
<evidence type="ECO:0000313" key="5">
    <source>
        <dbReference type="Proteomes" id="UP001156856"/>
    </source>
</evidence>
<evidence type="ECO:0000313" key="4">
    <source>
        <dbReference type="Proteomes" id="UP000321960"/>
    </source>
</evidence>
<dbReference type="Proteomes" id="UP001156856">
    <property type="component" value="Unassembled WGS sequence"/>
</dbReference>
<dbReference type="AlphaFoldDB" id="A0A512J0V1"/>
<comment type="caution">
    <text evidence="2">The sequence shown here is derived from an EMBL/GenBank/DDBJ whole genome shotgun (WGS) entry which is preliminary data.</text>
</comment>
<reference evidence="5" key="2">
    <citation type="journal article" date="2019" name="Int. J. Syst. Evol. Microbiol.">
        <title>The Global Catalogue of Microorganisms (GCM) 10K type strain sequencing project: providing services to taxonomists for standard genome sequencing and annotation.</title>
        <authorList>
            <consortium name="The Broad Institute Genomics Platform"/>
            <consortium name="The Broad Institute Genome Sequencing Center for Infectious Disease"/>
            <person name="Wu L."/>
            <person name="Ma J."/>
        </authorList>
    </citation>
    <scope>NUCLEOTIDE SEQUENCE [LARGE SCALE GENOMIC DNA]</scope>
    <source>
        <strain evidence="5">NBRC 107715</strain>
    </source>
</reference>
<reference evidence="3" key="1">
    <citation type="journal article" date="2014" name="Int. J. Syst. Evol. Microbiol.">
        <title>Complete genome of a new Firmicutes species belonging to the dominant human colonic microbiota ('Ruminococcus bicirculans') reveals two chromosomes and a selective capacity to utilize plant glucans.</title>
        <authorList>
            <consortium name="NISC Comparative Sequencing Program"/>
            <person name="Wegmann U."/>
            <person name="Louis P."/>
            <person name="Goesmann A."/>
            <person name="Henrissat B."/>
            <person name="Duncan S.H."/>
            <person name="Flint H.J."/>
        </authorList>
    </citation>
    <scope>NUCLEOTIDE SEQUENCE</scope>
    <source>
        <strain evidence="3">NBRC 107715</strain>
    </source>
</reference>
<dbReference type="EMBL" id="BJZU01000024">
    <property type="protein sequence ID" value="GEP03479.1"/>
    <property type="molecule type" value="Genomic_DNA"/>
</dbReference>
<name>A0A512J0V1_9HYPH</name>
<sequence>MRQILSEPSRVRENDNGSYSLYVGNEEVISGLTYDDMVAFYLESTGGTVDVRDGRPADAAPRLALPEASAGSWSRTAEARPGAPTARRPARRRGRQLSLLPHAEFVRKAMERDPHIRPMKMALLLNQAGVKVHSLNPVRSIMAYCEG</sequence>